<dbReference type="Proteomes" id="UP001460202">
    <property type="component" value="Unassembled WGS sequence"/>
</dbReference>
<sequence length="356" mass="40400">MKKLFFAFCFLVVSPLLIAANIEGPFLILSTPYHADGTIDYPSLIKEARFAAQWNTAGVIWPQSNDSIDLLTKEERFAGMAALVGEWRKNPMKTVLALGVNGDDIEEMLVFAREAERLAAESGVDIVLAARPPYYGTTEADQQAYFDALAKVAKRPVIIQTYVNDACPTPSVDLLVGLARKYPDIYGLIKEESNKLEANARQQSELEARDAIKTVFSAWGGWQWLYQQRQIGTAGLISERVAYAPIVSMIWKSMKEEDKKGRLTEAYALYRLLIDQRFLPYDSLRGYSLYYLVRLGLFNNMLSRTYAMEPDGANGTYTKENKSKWVLSDIELTGIQKAELDKCYDDMMKFVKKYYR</sequence>
<dbReference type="RefSeq" id="WP_349093803.1">
    <property type="nucleotide sequence ID" value="NZ_JBBMFL010000003.1"/>
</dbReference>
<keyword evidence="2" id="KW-0732">Signal</keyword>
<reference evidence="3 4" key="1">
    <citation type="submission" date="2024-03" db="EMBL/GenBank/DDBJ databases">
        <title>Human intestinal bacterial collection.</title>
        <authorList>
            <person name="Pauvert C."/>
            <person name="Hitch T.C.A."/>
            <person name="Clavel T."/>
        </authorList>
    </citation>
    <scope>NUCLEOTIDE SEQUENCE [LARGE SCALE GENOMIC DNA]</scope>
    <source>
        <strain evidence="3 4">CLA-KB-H122</strain>
    </source>
</reference>
<feature type="signal peptide" evidence="2">
    <location>
        <begin position="1"/>
        <end position="19"/>
    </location>
</feature>
<keyword evidence="4" id="KW-1185">Reference proteome</keyword>
<dbReference type="SUPFAM" id="SSF51569">
    <property type="entry name" value="Aldolase"/>
    <property type="match status" value="1"/>
</dbReference>
<dbReference type="SMART" id="SM01130">
    <property type="entry name" value="DHDPS"/>
    <property type="match status" value="1"/>
</dbReference>
<evidence type="ECO:0000256" key="1">
    <source>
        <dbReference type="ARBA" id="ARBA00023239"/>
    </source>
</evidence>
<dbReference type="Pfam" id="PF00701">
    <property type="entry name" value="DHDPS"/>
    <property type="match status" value="1"/>
</dbReference>
<evidence type="ECO:0000313" key="4">
    <source>
        <dbReference type="Proteomes" id="UP001460202"/>
    </source>
</evidence>
<dbReference type="CDD" id="cd00408">
    <property type="entry name" value="DHDPS-like"/>
    <property type="match status" value="1"/>
</dbReference>
<name>A0ABV1GUE2_9BACT</name>
<evidence type="ECO:0000256" key="2">
    <source>
        <dbReference type="SAM" id="SignalP"/>
    </source>
</evidence>
<organism evidence="3 4">
    <name type="scientific">Alistipes intestinihominis</name>
    <dbReference type="NCBI Taxonomy" id="3133172"/>
    <lineage>
        <taxon>Bacteria</taxon>
        <taxon>Pseudomonadati</taxon>
        <taxon>Bacteroidota</taxon>
        <taxon>Bacteroidia</taxon>
        <taxon>Bacteroidales</taxon>
        <taxon>Rikenellaceae</taxon>
        <taxon>Alistipes</taxon>
    </lineage>
</organism>
<accession>A0ABV1GUE2</accession>
<dbReference type="InterPro" id="IPR013785">
    <property type="entry name" value="Aldolase_TIM"/>
</dbReference>
<feature type="chain" id="PRO_5046750876" evidence="2">
    <location>
        <begin position="20"/>
        <end position="356"/>
    </location>
</feature>
<gene>
    <name evidence="3" type="ORF">WMO46_03515</name>
</gene>
<dbReference type="Gene3D" id="3.20.20.70">
    <property type="entry name" value="Aldolase class I"/>
    <property type="match status" value="1"/>
</dbReference>
<proteinExistence type="predicted"/>
<dbReference type="InterPro" id="IPR002220">
    <property type="entry name" value="DapA-like"/>
</dbReference>
<protein>
    <submittedName>
        <fullName evidence="3">Dihydrodipicolinate synthase family protein</fullName>
    </submittedName>
</protein>
<comment type="caution">
    <text evidence="3">The sequence shown here is derived from an EMBL/GenBank/DDBJ whole genome shotgun (WGS) entry which is preliminary data.</text>
</comment>
<evidence type="ECO:0000313" key="3">
    <source>
        <dbReference type="EMBL" id="MEQ2544019.1"/>
    </source>
</evidence>
<keyword evidence="1" id="KW-0456">Lyase</keyword>
<dbReference type="EMBL" id="JBBMFL010000003">
    <property type="protein sequence ID" value="MEQ2544019.1"/>
    <property type="molecule type" value="Genomic_DNA"/>
</dbReference>